<reference evidence="10" key="1">
    <citation type="submission" date="2017-09" db="EMBL/GenBank/DDBJ databases">
        <title>Complete Genome Sequence of ansamitocin-producing Bacterium Actinosynnema pretiosum X47.</title>
        <authorList>
            <person name="Cao G."/>
            <person name="Zong G."/>
            <person name="Zhong C."/>
            <person name="Fu J."/>
        </authorList>
    </citation>
    <scope>NUCLEOTIDE SEQUENCE [LARGE SCALE GENOMIC DNA]</scope>
    <source>
        <strain evidence="10">X47</strain>
    </source>
</reference>
<proteinExistence type="inferred from homology"/>
<dbReference type="InterPro" id="IPR003660">
    <property type="entry name" value="HAMP_dom"/>
</dbReference>
<keyword evidence="3 5" id="KW-0807">Transducer</keyword>
<keyword evidence="2 7" id="KW-1133">Transmembrane helix</keyword>
<feature type="domain" description="HAMP" evidence="9">
    <location>
        <begin position="400"/>
        <end position="452"/>
    </location>
</feature>
<comment type="similarity">
    <text evidence="4">Belongs to the methyl-accepting chemotaxis (MCP) protein family.</text>
</comment>
<dbReference type="AlphaFoldDB" id="A0A290YZ45"/>
<dbReference type="GO" id="GO:0007165">
    <property type="term" value="P:signal transduction"/>
    <property type="evidence" value="ECO:0007669"/>
    <property type="project" value="UniProtKB-KW"/>
</dbReference>
<keyword evidence="7" id="KW-0472">Membrane</keyword>
<evidence type="ECO:0000256" key="1">
    <source>
        <dbReference type="ARBA" id="ARBA00022692"/>
    </source>
</evidence>
<dbReference type="Pfam" id="PF00015">
    <property type="entry name" value="MCPsignal"/>
    <property type="match status" value="1"/>
</dbReference>
<dbReference type="Gene3D" id="3.30.450.20">
    <property type="entry name" value="PAS domain"/>
    <property type="match status" value="1"/>
</dbReference>
<organism evidence="10 11">
    <name type="scientific">Actinosynnema pretiosum</name>
    <dbReference type="NCBI Taxonomy" id="42197"/>
    <lineage>
        <taxon>Bacteria</taxon>
        <taxon>Bacillati</taxon>
        <taxon>Actinomycetota</taxon>
        <taxon>Actinomycetes</taxon>
        <taxon>Pseudonocardiales</taxon>
        <taxon>Pseudonocardiaceae</taxon>
        <taxon>Actinosynnema</taxon>
    </lineage>
</organism>
<protein>
    <submittedName>
        <fullName evidence="10">Chemotaxis protein</fullName>
    </submittedName>
</protein>
<dbReference type="InterPro" id="IPR033462">
    <property type="entry name" value="Cache_3-Cache_2"/>
</dbReference>
<dbReference type="Pfam" id="PF00672">
    <property type="entry name" value="HAMP"/>
    <property type="match status" value="1"/>
</dbReference>
<dbReference type="Pfam" id="PF17201">
    <property type="entry name" value="Cache_3-Cache_2"/>
    <property type="match status" value="1"/>
</dbReference>
<feature type="transmembrane region" description="Helical" evidence="7">
    <location>
        <begin position="20"/>
        <end position="38"/>
    </location>
</feature>
<evidence type="ECO:0000256" key="2">
    <source>
        <dbReference type="ARBA" id="ARBA00022989"/>
    </source>
</evidence>
<feature type="region of interest" description="Disordered" evidence="6">
    <location>
        <begin position="457"/>
        <end position="487"/>
    </location>
</feature>
<dbReference type="CDD" id="cd06225">
    <property type="entry name" value="HAMP"/>
    <property type="match status" value="1"/>
</dbReference>
<name>A0A290YZ45_9PSEU</name>
<evidence type="ECO:0000256" key="6">
    <source>
        <dbReference type="SAM" id="MobiDB-lite"/>
    </source>
</evidence>
<keyword evidence="1 7" id="KW-0812">Transmembrane</keyword>
<evidence type="ECO:0000256" key="7">
    <source>
        <dbReference type="SAM" id="Phobius"/>
    </source>
</evidence>
<dbReference type="SUPFAM" id="SSF103190">
    <property type="entry name" value="Sensory domain-like"/>
    <property type="match status" value="1"/>
</dbReference>
<accession>A0A290YZ45</accession>
<dbReference type="KEGG" id="apre:CNX65_00905"/>
<dbReference type="SUPFAM" id="SSF58104">
    <property type="entry name" value="Methyl-accepting chemotaxis protein (MCP) signaling domain"/>
    <property type="match status" value="1"/>
</dbReference>
<feature type="transmembrane region" description="Helical" evidence="7">
    <location>
        <begin position="375"/>
        <end position="399"/>
    </location>
</feature>
<dbReference type="PROSITE" id="PS50111">
    <property type="entry name" value="CHEMOTAXIS_TRANSDUC_2"/>
    <property type="match status" value="1"/>
</dbReference>
<feature type="compositionally biased region" description="Low complexity" evidence="6">
    <location>
        <begin position="478"/>
        <end position="487"/>
    </location>
</feature>
<dbReference type="Proteomes" id="UP000218505">
    <property type="component" value="Chromosome"/>
</dbReference>
<dbReference type="EMBL" id="CP023445">
    <property type="protein sequence ID" value="ATE52022.1"/>
    <property type="molecule type" value="Genomic_DNA"/>
</dbReference>
<gene>
    <name evidence="10" type="ORF">CNX65_00905</name>
</gene>
<dbReference type="GO" id="GO:0016020">
    <property type="term" value="C:membrane"/>
    <property type="evidence" value="ECO:0007669"/>
    <property type="project" value="InterPro"/>
</dbReference>
<dbReference type="RefSeq" id="WP_096491067.1">
    <property type="nucleotide sequence ID" value="NZ_CP023445.1"/>
</dbReference>
<keyword evidence="11" id="KW-1185">Reference proteome</keyword>
<evidence type="ECO:0000256" key="3">
    <source>
        <dbReference type="ARBA" id="ARBA00023224"/>
    </source>
</evidence>
<sequence length="715" mass="74027">MKRTRVTTLNLGLGHRLLALSIGTVIATAGVLVVVGAWQSDKFSTAAAGNVAELIQTDTDHVTSGVSTLTRTAGEAIQESVNSSMNVANAELAQRGGLRLDGSSTTSWKAVNQLTQEATDITLPRAEVSGTWLGQNRDQSTPTPLVDDIRSMVGATVTVFQKMDDKGDLLRVATNVPNKAGERAIGTYIPVTAQDGTPNAVAKAINSGTSYRGVAKVVDTWYIAAYDPIKNANGDVIGALYVGIPQDKAIAQLSQAISDTTVGANGRVTVYSTSAADKGRIIASTGGKDVGTTNADATDANGVKYVDEIVSKATSLGEGQVFNAVYQLPGLDGEPAAASPTNVVYYGPYQWAIAVSSYGPDSAGAIEEVEQGRSAMLWAFVVAAVLIAAAAALVSLIWARRMTSRLRGLTGALTALSERDLTVQAKVGGNDEIGEMGTALNTAVGELRELMSGISEASRRVEETSRNVSSTGAKLSDSASSAAEQTSNAAEAAAEVTRNVQTVAHSSTEMGSAIAEISRNTQAAAATAHDSVERTRQASDVIAELSAASAEITDVVRTISSIAEQTNLLALNATIEAARAGDAGKGFAVVAGEVKDLAQETARATEDVSRRVEAINSGTTRAIESIAAITTAIDSVNESQSAIAAAVEEQSATTDEVNRSISLASDHSSQIAVRLNQVSSTVESTRDAVRMSADAAEELSGTARQLTDLVGRFTL</sequence>
<evidence type="ECO:0000259" key="8">
    <source>
        <dbReference type="PROSITE" id="PS50111"/>
    </source>
</evidence>
<dbReference type="SMART" id="SM00283">
    <property type="entry name" value="MA"/>
    <property type="match status" value="1"/>
</dbReference>
<dbReference type="InterPro" id="IPR004089">
    <property type="entry name" value="MCPsignal_dom"/>
</dbReference>
<evidence type="ECO:0000313" key="10">
    <source>
        <dbReference type="EMBL" id="ATE52022.1"/>
    </source>
</evidence>
<dbReference type="SMART" id="SM00304">
    <property type="entry name" value="HAMP"/>
    <property type="match status" value="1"/>
</dbReference>
<evidence type="ECO:0000259" key="9">
    <source>
        <dbReference type="PROSITE" id="PS50885"/>
    </source>
</evidence>
<dbReference type="PANTHER" id="PTHR32089">
    <property type="entry name" value="METHYL-ACCEPTING CHEMOTAXIS PROTEIN MCPB"/>
    <property type="match status" value="1"/>
</dbReference>
<dbReference type="PROSITE" id="PS50885">
    <property type="entry name" value="HAMP"/>
    <property type="match status" value="1"/>
</dbReference>
<evidence type="ECO:0000313" key="11">
    <source>
        <dbReference type="Proteomes" id="UP000218505"/>
    </source>
</evidence>
<dbReference type="Gene3D" id="1.10.287.950">
    <property type="entry name" value="Methyl-accepting chemotaxis protein"/>
    <property type="match status" value="1"/>
</dbReference>
<dbReference type="PANTHER" id="PTHR32089:SF112">
    <property type="entry name" value="LYSOZYME-LIKE PROTEIN-RELATED"/>
    <property type="match status" value="1"/>
</dbReference>
<dbReference type="InterPro" id="IPR029151">
    <property type="entry name" value="Sensor-like_sf"/>
</dbReference>
<evidence type="ECO:0000256" key="5">
    <source>
        <dbReference type="PROSITE-ProRule" id="PRU00284"/>
    </source>
</evidence>
<evidence type="ECO:0000256" key="4">
    <source>
        <dbReference type="ARBA" id="ARBA00029447"/>
    </source>
</evidence>
<feature type="domain" description="Methyl-accepting transducer" evidence="8">
    <location>
        <begin position="457"/>
        <end position="700"/>
    </location>
</feature>